<evidence type="ECO:0000313" key="1">
    <source>
        <dbReference type="EMBL" id="KAH7029782.1"/>
    </source>
</evidence>
<dbReference type="RefSeq" id="XP_046012070.1">
    <property type="nucleotide sequence ID" value="XM_046154331.1"/>
</dbReference>
<protein>
    <submittedName>
        <fullName evidence="1">Uncharacterized protein</fullName>
    </submittedName>
</protein>
<accession>A0A9P8Y814</accession>
<dbReference type="AlphaFoldDB" id="A0A9P8Y814"/>
<comment type="caution">
    <text evidence="1">The sequence shown here is derived from an EMBL/GenBank/DDBJ whole genome shotgun (WGS) entry which is preliminary data.</text>
</comment>
<organism evidence="1 2">
    <name type="scientific">Microdochium trichocladiopsis</name>
    <dbReference type="NCBI Taxonomy" id="1682393"/>
    <lineage>
        <taxon>Eukaryota</taxon>
        <taxon>Fungi</taxon>
        <taxon>Dikarya</taxon>
        <taxon>Ascomycota</taxon>
        <taxon>Pezizomycotina</taxon>
        <taxon>Sordariomycetes</taxon>
        <taxon>Xylariomycetidae</taxon>
        <taxon>Xylariales</taxon>
        <taxon>Microdochiaceae</taxon>
        <taxon>Microdochium</taxon>
    </lineage>
</organism>
<sequence length="115" mass="12443">MQRSVHPWVHSCPLPGLRALRWMWQLWSPGKVALLLALNGAPLQGISIVVLLSQTCWTVGGFGSSCLDPWTRRMGCQTMIGLETVLPRCSKQPQSGGMSSAHPPPVLVADAKDIA</sequence>
<reference evidence="1" key="1">
    <citation type="journal article" date="2021" name="Nat. Commun.">
        <title>Genetic determinants of endophytism in the Arabidopsis root mycobiome.</title>
        <authorList>
            <person name="Mesny F."/>
            <person name="Miyauchi S."/>
            <person name="Thiergart T."/>
            <person name="Pickel B."/>
            <person name="Atanasova L."/>
            <person name="Karlsson M."/>
            <person name="Huettel B."/>
            <person name="Barry K.W."/>
            <person name="Haridas S."/>
            <person name="Chen C."/>
            <person name="Bauer D."/>
            <person name="Andreopoulos W."/>
            <person name="Pangilinan J."/>
            <person name="LaButti K."/>
            <person name="Riley R."/>
            <person name="Lipzen A."/>
            <person name="Clum A."/>
            <person name="Drula E."/>
            <person name="Henrissat B."/>
            <person name="Kohler A."/>
            <person name="Grigoriev I.V."/>
            <person name="Martin F.M."/>
            <person name="Hacquard S."/>
        </authorList>
    </citation>
    <scope>NUCLEOTIDE SEQUENCE</scope>
    <source>
        <strain evidence="1">MPI-CAGE-CH-0230</strain>
    </source>
</reference>
<name>A0A9P8Y814_9PEZI</name>
<proteinExistence type="predicted"/>
<evidence type="ECO:0000313" key="2">
    <source>
        <dbReference type="Proteomes" id="UP000756346"/>
    </source>
</evidence>
<dbReference type="GeneID" id="70183877"/>
<dbReference type="EMBL" id="JAGTJQ010000006">
    <property type="protein sequence ID" value="KAH7029782.1"/>
    <property type="molecule type" value="Genomic_DNA"/>
</dbReference>
<keyword evidence="2" id="KW-1185">Reference proteome</keyword>
<gene>
    <name evidence="1" type="ORF">B0I36DRAFT_326358</name>
</gene>
<dbReference type="Proteomes" id="UP000756346">
    <property type="component" value="Unassembled WGS sequence"/>
</dbReference>